<keyword evidence="3" id="KW-1185">Reference proteome</keyword>
<organism evidence="2 3">
    <name type="scientific">Portunus trituberculatus</name>
    <name type="common">Swimming crab</name>
    <name type="synonym">Neptunus trituberculatus</name>
    <dbReference type="NCBI Taxonomy" id="210409"/>
    <lineage>
        <taxon>Eukaryota</taxon>
        <taxon>Metazoa</taxon>
        <taxon>Ecdysozoa</taxon>
        <taxon>Arthropoda</taxon>
        <taxon>Crustacea</taxon>
        <taxon>Multicrustacea</taxon>
        <taxon>Malacostraca</taxon>
        <taxon>Eumalacostraca</taxon>
        <taxon>Eucarida</taxon>
        <taxon>Decapoda</taxon>
        <taxon>Pleocyemata</taxon>
        <taxon>Brachyura</taxon>
        <taxon>Eubrachyura</taxon>
        <taxon>Portunoidea</taxon>
        <taxon>Portunidae</taxon>
        <taxon>Portuninae</taxon>
        <taxon>Portunus</taxon>
    </lineage>
</organism>
<feature type="compositionally biased region" description="Basic and acidic residues" evidence="1">
    <location>
        <begin position="101"/>
        <end position="116"/>
    </location>
</feature>
<feature type="region of interest" description="Disordered" evidence="1">
    <location>
        <begin position="89"/>
        <end position="116"/>
    </location>
</feature>
<dbReference type="Proteomes" id="UP000324222">
    <property type="component" value="Unassembled WGS sequence"/>
</dbReference>
<evidence type="ECO:0000313" key="3">
    <source>
        <dbReference type="Proteomes" id="UP000324222"/>
    </source>
</evidence>
<accession>A0A5B7HHQ2</accession>
<reference evidence="2 3" key="1">
    <citation type="submission" date="2019-05" db="EMBL/GenBank/DDBJ databases">
        <title>Another draft genome of Portunus trituberculatus and its Hox gene families provides insights of decapod evolution.</title>
        <authorList>
            <person name="Jeong J.-H."/>
            <person name="Song I."/>
            <person name="Kim S."/>
            <person name="Choi T."/>
            <person name="Kim D."/>
            <person name="Ryu S."/>
            <person name="Kim W."/>
        </authorList>
    </citation>
    <scope>NUCLEOTIDE SEQUENCE [LARGE SCALE GENOMIC DNA]</scope>
    <source>
        <tissue evidence="2">Muscle</tissue>
    </source>
</reference>
<sequence length="116" mass="12506">MGRDRCNLLAQLLPLFLRHLTACLCYEYHRPRIISPVSVVVVVVLVVVVEQEQVVCTGKVGKVHLFPAPVANHRSIAGGVGEAVAPPIHPLPLPTPADAEGGEKGNCRRGKREGEM</sequence>
<comment type="caution">
    <text evidence="2">The sequence shown here is derived from an EMBL/GenBank/DDBJ whole genome shotgun (WGS) entry which is preliminary data.</text>
</comment>
<dbReference type="EMBL" id="VSRR010031641">
    <property type="protein sequence ID" value="MPC70752.1"/>
    <property type="molecule type" value="Genomic_DNA"/>
</dbReference>
<proteinExistence type="predicted"/>
<protein>
    <submittedName>
        <fullName evidence="2">Uncharacterized protein</fullName>
    </submittedName>
</protein>
<dbReference type="AlphaFoldDB" id="A0A5B7HHQ2"/>
<gene>
    <name evidence="2" type="ORF">E2C01_065008</name>
</gene>
<evidence type="ECO:0000313" key="2">
    <source>
        <dbReference type="EMBL" id="MPC70752.1"/>
    </source>
</evidence>
<name>A0A5B7HHQ2_PORTR</name>
<evidence type="ECO:0000256" key="1">
    <source>
        <dbReference type="SAM" id="MobiDB-lite"/>
    </source>
</evidence>